<keyword evidence="1" id="KW-0472">Membrane</keyword>
<keyword evidence="1" id="KW-1133">Transmembrane helix</keyword>
<dbReference type="GeneID" id="67476905"/>
<dbReference type="Pfam" id="PF10754">
    <property type="entry name" value="DUF2569"/>
    <property type="match status" value="1"/>
</dbReference>
<dbReference type="InterPro" id="IPR019690">
    <property type="entry name" value="DUF2569"/>
</dbReference>
<name>A0ABR8ZNJ1_9GAMM</name>
<dbReference type="RefSeq" id="WP_062743414.1">
    <property type="nucleotide sequence ID" value="NZ_CP022725.1"/>
</dbReference>
<evidence type="ECO:0000313" key="3">
    <source>
        <dbReference type="Proteomes" id="UP000661012"/>
    </source>
</evidence>
<feature type="transmembrane region" description="Helical" evidence="1">
    <location>
        <begin position="21"/>
        <end position="47"/>
    </location>
</feature>
<feature type="transmembrane region" description="Helical" evidence="1">
    <location>
        <begin position="102"/>
        <end position="120"/>
    </location>
</feature>
<protein>
    <submittedName>
        <fullName evidence="2">DUF2569 domain-containing protein</fullName>
    </submittedName>
</protein>
<sequence>MRLALSVEKGHFVPVDSKPRIAGWLLVPLAWLIIALLASALVMTMYIGALAGPAIRNISWHSPEPALLQWGASLLTSAIMLVYTAWITWLFCQRSRRLPRHYLIWLLLNVVLALKAFVFSPVADQLAMRNLLFALLAASVLVPYFKRSQRVKNTFVAP</sequence>
<reference evidence="2 3" key="1">
    <citation type="journal article" date="2020" name="FEMS Microbiol. Ecol.">
        <title>Temporal dynamics of bacterial communities during seed development and maturation.</title>
        <authorList>
            <person name="Chesneau G."/>
            <person name="Torres-Cortes G."/>
            <person name="Briand M."/>
            <person name="Darrasse A."/>
            <person name="Preveaux A."/>
            <person name="Marais C."/>
            <person name="Jacques M.A."/>
            <person name="Shade A."/>
            <person name="Barret M."/>
        </authorList>
    </citation>
    <scope>NUCLEOTIDE SEQUENCE [LARGE SCALE GENOMIC DNA]</scope>
    <source>
        <strain evidence="2 3">CFBP13732</strain>
    </source>
</reference>
<dbReference type="EMBL" id="JACYNN010000001">
    <property type="protein sequence ID" value="MBD8105241.1"/>
    <property type="molecule type" value="Genomic_DNA"/>
</dbReference>
<feature type="transmembrane region" description="Helical" evidence="1">
    <location>
        <begin position="67"/>
        <end position="90"/>
    </location>
</feature>
<keyword evidence="1" id="KW-0812">Transmembrane</keyword>
<organism evidence="2 3">
    <name type="scientific">Erwinia persicina</name>
    <dbReference type="NCBI Taxonomy" id="55211"/>
    <lineage>
        <taxon>Bacteria</taxon>
        <taxon>Pseudomonadati</taxon>
        <taxon>Pseudomonadota</taxon>
        <taxon>Gammaproteobacteria</taxon>
        <taxon>Enterobacterales</taxon>
        <taxon>Erwiniaceae</taxon>
        <taxon>Erwinia</taxon>
    </lineage>
</organism>
<evidence type="ECO:0000256" key="1">
    <source>
        <dbReference type="SAM" id="Phobius"/>
    </source>
</evidence>
<accession>A0ABR8ZNJ1</accession>
<comment type="caution">
    <text evidence="2">The sequence shown here is derived from an EMBL/GenBank/DDBJ whole genome shotgun (WGS) entry which is preliminary data.</text>
</comment>
<feature type="transmembrane region" description="Helical" evidence="1">
    <location>
        <begin position="126"/>
        <end position="145"/>
    </location>
</feature>
<proteinExistence type="predicted"/>
<gene>
    <name evidence="2" type="ORF">IFT93_02235</name>
</gene>
<keyword evidence="3" id="KW-1185">Reference proteome</keyword>
<evidence type="ECO:0000313" key="2">
    <source>
        <dbReference type="EMBL" id="MBD8105241.1"/>
    </source>
</evidence>
<dbReference type="Proteomes" id="UP000661012">
    <property type="component" value="Unassembled WGS sequence"/>
</dbReference>